<feature type="domain" description="SsuA/THI5-like" evidence="4">
    <location>
        <begin position="77"/>
        <end position="284"/>
    </location>
</feature>
<dbReference type="SUPFAM" id="SSF53850">
    <property type="entry name" value="Periplasmic binding protein-like II"/>
    <property type="match status" value="1"/>
</dbReference>
<evidence type="ECO:0000313" key="5">
    <source>
        <dbReference type="EMBL" id="RHB35329.1"/>
    </source>
</evidence>
<comment type="similarity">
    <text evidence="2">Belongs to the bacterial solute-binding protein SsuA/TauA family.</text>
</comment>
<comment type="caution">
    <text evidence="5">The sequence shown here is derived from an EMBL/GenBank/DDBJ whole genome shotgun (WGS) entry which is preliminary data.</text>
</comment>
<evidence type="ECO:0000313" key="6">
    <source>
        <dbReference type="Proteomes" id="UP000284883"/>
    </source>
</evidence>
<dbReference type="PANTHER" id="PTHR30024:SF47">
    <property type="entry name" value="TAURINE-BINDING PERIPLASMIC PROTEIN"/>
    <property type="match status" value="1"/>
</dbReference>
<dbReference type="InterPro" id="IPR015168">
    <property type="entry name" value="SsuA/THI5"/>
</dbReference>
<accession>A0A413VP66</accession>
<sequence length="383" mass="42935">MRITHSFFIKKIKYLGGKEMKKRVISIFLCVAMTASMLIGCGSSSDKKEDKSETSTESKGNDLETDTVRLALAGSAHIFNAIAEEQGYLEDEGLTVEYVNCENSEGAFQSLAAGKVDVLSNYGTNLPLQYIGSGTDLTMFAGYMITGCMPIIAKKGTTWNGVEDMVGKTVACEPNVFAVSGALLDKGYDPLNDVKWLSLDNHTDRIEAVRSGEADYAVLGTGMMYNVTQMDDIDIVSYCSDVTPNYSCCRVEANTKWVNENPNTVKALLRAWLRAQEWYEGHKDESKAIVAKTLETDEDYVAAYMDNEHYRLNLDPFKSSIERAWGYMLKLNLFDEGAEDINIDDHINTELYKAALDECIDKYHDENPDFYDTMLETYNEYDK</sequence>
<dbReference type="EMBL" id="QSGQ01000012">
    <property type="protein sequence ID" value="RHB35329.1"/>
    <property type="molecule type" value="Genomic_DNA"/>
</dbReference>
<evidence type="ECO:0000256" key="2">
    <source>
        <dbReference type="ARBA" id="ARBA00010742"/>
    </source>
</evidence>
<evidence type="ECO:0000259" key="4">
    <source>
        <dbReference type="Pfam" id="PF09084"/>
    </source>
</evidence>
<dbReference type="AlphaFoldDB" id="A0A413VP66"/>
<dbReference type="PANTHER" id="PTHR30024">
    <property type="entry name" value="ALIPHATIC SULFONATES-BINDING PROTEIN-RELATED"/>
    <property type="match status" value="1"/>
</dbReference>
<dbReference type="Pfam" id="PF09084">
    <property type="entry name" value="NMT1"/>
    <property type="match status" value="1"/>
</dbReference>
<reference evidence="5 6" key="1">
    <citation type="submission" date="2018-08" db="EMBL/GenBank/DDBJ databases">
        <title>A genome reference for cultivated species of the human gut microbiota.</title>
        <authorList>
            <person name="Zou Y."/>
            <person name="Xue W."/>
            <person name="Luo G."/>
        </authorList>
    </citation>
    <scope>NUCLEOTIDE SEQUENCE [LARGE SCALE GENOMIC DNA]</scope>
    <source>
        <strain evidence="5 6">AM40-15AC</strain>
    </source>
</reference>
<protein>
    <submittedName>
        <fullName evidence="5">ABC transporter substrate-binding protein</fullName>
    </submittedName>
</protein>
<dbReference type="Gene3D" id="3.40.190.10">
    <property type="entry name" value="Periplasmic binding protein-like II"/>
    <property type="match status" value="2"/>
</dbReference>
<dbReference type="GO" id="GO:0042597">
    <property type="term" value="C:periplasmic space"/>
    <property type="evidence" value="ECO:0007669"/>
    <property type="project" value="UniProtKB-SubCell"/>
</dbReference>
<name>A0A413VP66_9FIRM</name>
<dbReference type="Proteomes" id="UP000284883">
    <property type="component" value="Unassembled WGS sequence"/>
</dbReference>
<organism evidence="5 6">
    <name type="scientific">Dorea formicigenerans</name>
    <dbReference type="NCBI Taxonomy" id="39486"/>
    <lineage>
        <taxon>Bacteria</taxon>
        <taxon>Bacillati</taxon>
        <taxon>Bacillota</taxon>
        <taxon>Clostridia</taxon>
        <taxon>Lachnospirales</taxon>
        <taxon>Lachnospiraceae</taxon>
        <taxon>Dorea</taxon>
    </lineage>
</organism>
<keyword evidence="3" id="KW-0732">Signal</keyword>
<proteinExistence type="inferred from homology"/>
<evidence type="ECO:0000256" key="3">
    <source>
        <dbReference type="ARBA" id="ARBA00022729"/>
    </source>
</evidence>
<comment type="subcellular location">
    <subcellularLocation>
        <location evidence="1">Periplasm</location>
    </subcellularLocation>
</comment>
<evidence type="ECO:0000256" key="1">
    <source>
        <dbReference type="ARBA" id="ARBA00004418"/>
    </source>
</evidence>
<gene>
    <name evidence="5" type="ORF">DW885_13915</name>
</gene>